<proteinExistence type="predicted"/>
<accession>A0A484FZS8</accession>
<evidence type="ECO:0000313" key="2">
    <source>
        <dbReference type="Proteomes" id="UP000014480"/>
    </source>
</evidence>
<reference evidence="2" key="1">
    <citation type="journal article" date="2013" name="New Phytol.">
        <title>Comparative genomic and transcriptomic analyses reveal the hemibiotrophic stage shift of Colletotrichum fungi.</title>
        <authorList>
            <person name="Gan P."/>
            <person name="Ikeda K."/>
            <person name="Irieda H."/>
            <person name="Narusaka M."/>
            <person name="O'Connell R.J."/>
            <person name="Narusaka Y."/>
            <person name="Takano Y."/>
            <person name="Kubo Y."/>
            <person name="Shirasu K."/>
        </authorList>
    </citation>
    <scope>NUCLEOTIDE SEQUENCE [LARGE SCALE GENOMIC DNA]</scope>
    <source>
        <strain evidence="2">104-T / ATCC 96160 / CBS 514.97 / LARS 414 / MAFF 240422</strain>
    </source>
</reference>
<dbReference type="Proteomes" id="UP000014480">
    <property type="component" value="Unassembled WGS sequence"/>
</dbReference>
<comment type="caution">
    <text evidence="1">The sequence shown here is derived from an EMBL/GenBank/DDBJ whole genome shotgun (WGS) entry which is preliminary data.</text>
</comment>
<gene>
    <name evidence="1" type="ORF">Cob_v003933</name>
</gene>
<name>A0A484FZS8_COLOR</name>
<protein>
    <submittedName>
        <fullName evidence="1">Uncharacterized protein</fullName>
    </submittedName>
</protein>
<dbReference type="EMBL" id="AMCV02000006">
    <property type="protein sequence ID" value="TDZ23423.1"/>
    <property type="molecule type" value="Genomic_DNA"/>
</dbReference>
<organism evidence="1 2">
    <name type="scientific">Colletotrichum orbiculare (strain 104-T / ATCC 96160 / CBS 514.97 / LARS 414 / MAFF 240422)</name>
    <name type="common">Cucumber anthracnose fungus</name>
    <name type="synonym">Colletotrichum lagenarium</name>
    <dbReference type="NCBI Taxonomy" id="1213857"/>
    <lineage>
        <taxon>Eukaryota</taxon>
        <taxon>Fungi</taxon>
        <taxon>Dikarya</taxon>
        <taxon>Ascomycota</taxon>
        <taxon>Pezizomycotina</taxon>
        <taxon>Sordariomycetes</taxon>
        <taxon>Hypocreomycetidae</taxon>
        <taxon>Glomerellales</taxon>
        <taxon>Glomerellaceae</taxon>
        <taxon>Colletotrichum</taxon>
        <taxon>Colletotrichum orbiculare species complex</taxon>
    </lineage>
</organism>
<reference evidence="2" key="2">
    <citation type="journal article" date="2019" name="Mol. Plant Microbe Interact.">
        <title>Genome sequence resources for four phytopathogenic fungi from the Colletotrichum orbiculare species complex.</title>
        <authorList>
            <person name="Gan P."/>
            <person name="Tsushima A."/>
            <person name="Narusaka M."/>
            <person name="Narusaka Y."/>
            <person name="Takano Y."/>
            <person name="Kubo Y."/>
            <person name="Shirasu K."/>
        </authorList>
    </citation>
    <scope>GENOME REANNOTATION</scope>
    <source>
        <strain evidence="2">104-T / ATCC 96160 / CBS 514.97 / LARS 414 / MAFF 240422</strain>
    </source>
</reference>
<sequence>MTTREKEMDASRAAALAYGTVEDKRRIIGACVVRVGDDRAARLKLERASPFCNSTDSERRRVEGVLPGILRAGC</sequence>
<keyword evidence="2" id="KW-1185">Reference proteome</keyword>
<dbReference type="AlphaFoldDB" id="A0A484FZS8"/>
<evidence type="ECO:0000313" key="1">
    <source>
        <dbReference type="EMBL" id="TDZ23423.1"/>
    </source>
</evidence>